<evidence type="ECO:0000313" key="4">
    <source>
        <dbReference type="EMBL" id="MDO6359721.1"/>
    </source>
</evidence>
<comment type="caution">
    <text evidence="4">The sequence shown here is derived from an EMBL/GenBank/DDBJ whole genome shotgun (WGS) entry which is preliminary data.</text>
</comment>
<organism evidence="4 5">
    <name type="scientific">Bacteroides caccae</name>
    <dbReference type="NCBI Taxonomy" id="47678"/>
    <lineage>
        <taxon>Bacteria</taxon>
        <taxon>Pseudomonadati</taxon>
        <taxon>Bacteroidota</taxon>
        <taxon>Bacteroidia</taxon>
        <taxon>Bacteroidales</taxon>
        <taxon>Bacteroidaceae</taxon>
        <taxon>Bacteroides</taxon>
    </lineage>
</organism>
<dbReference type="PANTHER" id="PTHR30383">
    <property type="entry name" value="THIOESTERASE 1/PROTEASE 1/LYSOPHOSPHOLIPASE L1"/>
    <property type="match status" value="1"/>
</dbReference>
<dbReference type="InterPro" id="IPR013830">
    <property type="entry name" value="SGNH_hydro"/>
</dbReference>
<dbReference type="Pfam" id="PF13088">
    <property type="entry name" value="BNR_2"/>
    <property type="match status" value="1"/>
</dbReference>
<feature type="chain" id="PRO_5043857719" evidence="1">
    <location>
        <begin position="21"/>
        <end position="1649"/>
    </location>
</feature>
<feature type="domain" description="SGNH hydrolase-type esterase" evidence="3">
    <location>
        <begin position="57"/>
        <end position="198"/>
    </location>
</feature>
<dbReference type="Gene3D" id="3.40.50.1110">
    <property type="entry name" value="SGNH hydrolase"/>
    <property type="match status" value="2"/>
</dbReference>
<evidence type="ECO:0000259" key="3">
    <source>
        <dbReference type="Pfam" id="PF13472"/>
    </source>
</evidence>
<keyword evidence="1" id="KW-0732">Signal</keyword>
<dbReference type="GO" id="GO:0005975">
    <property type="term" value="P:carbohydrate metabolic process"/>
    <property type="evidence" value="ECO:0007669"/>
    <property type="project" value="UniProtKB-ARBA"/>
</dbReference>
<dbReference type="Pfam" id="PF13472">
    <property type="entry name" value="Lipase_GDSL_2"/>
    <property type="match status" value="2"/>
</dbReference>
<dbReference type="RefSeq" id="WP_258900122.1">
    <property type="nucleotide sequence ID" value="NZ_JAUONJ010000020.1"/>
</dbReference>
<evidence type="ECO:0000259" key="2">
    <source>
        <dbReference type="Pfam" id="PF13088"/>
    </source>
</evidence>
<dbReference type="GO" id="GO:0004553">
    <property type="term" value="F:hydrolase activity, hydrolyzing O-glycosyl compounds"/>
    <property type="evidence" value="ECO:0007669"/>
    <property type="project" value="UniProtKB-ARBA"/>
</dbReference>
<dbReference type="Gene3D" id="2.60.120.200">
    <property type="match status" value="1"/>
</dbReference>
<dbReference type="SUPFAM" id="SSF49899">
    <property type="entry name" value="Concanavalin A-like lectins/glucanases"/>
    <property type="match status" value="1"/>
</dbReference>
<feature type="signal peptide" evidence="1">
    <location>
        <begin position="1"/>
        <end position="20"/>
    </location>
</feature>
<feature type="domain" description="SGNH hydrolase-type esterase" evidence="3">
    <location>
        <begin position="295"/>
        <end position="400"/>
    </location>
</feature>
<proteinExistence type="predicted"/>
<dbReference type="InterPro" id="IPR013320">
    <property type="entry name" value="ConA-like_dom_sf"/>
</dbReference>
<accession>A0AAW7WUL6</accession>
<gene>
    <name evidence="4" type="ORF">Q4469_18925</name>
</gene>
<dbReference type="Gene3D" id="2.120.10.10">
    <property type="match status" value="1"/>
</dbReference>
<dbReference type="PANTHER" id="PTHR30383:SF5">
    <property type="entry name" value="SGNH HYDROLASE-TYPE ESTERASE DOMAIN-CONTAINING PROTEIN"/>
    <property type="match status" value="1"/>
</dbReference>
<name>A0AAW7WUL6_9BACE</name>
<dbReference type="InterPro" id="IPR011040">
    <property type="entry name" value="Sialidase"/>
</dbReference>
<dbReference type="SUPFAM" id="SSF52266">
    <property type="entry name" value="SGNH hydrolase"/>
    <property type="match status" value="2"/>
</dbReference>
<dbReference type="Proteomes" id="UP001170023">
    <property type="component" value="Unassembled WGS sequence"/>
</dbReference>
<feature type="domain" description="Sialidase" evidence="2">
    <location>
        <begin position="1043"/>
        <end position="1302"/>
    </location>
</feature>
<dbReference type="InterPro" id="IPR036514">
    <property type="entry name" value="SGNH_hydro_sf"/>
</dbReference>
<protein>
    <submittedName>
        <fullName evidence="4">GDSL-type esterase/lipase family protein</fullName>
    </submittedName>
</protein>
<dbReference type="InterPro" id="IPR036278">
    <property type="entry name" value="Sialidase_sf"/>
</dbReference>
<reference evidence="4" key="1">
    <citation type="submission" date="2023-07" db="EMBL/GenBank/DDBJ databases">
        <title>Whole Genome Sequencing of Colonoscopy isolates.</title>
        <authorList>
            <person name="Surve S.V."/>
            <person name="Valls R.A."/>
            <person name="Barrak K.E."/>
            <person name="Gardner T.B."/>
            <person name="O'Toole G.A."/>
        </authorList>
    </citation>
    <scope>NUCLEOTIDE SEQUENCE</scope>
    <source>
        <strain evidence="4">GP0119</strain>
    </source>
</reference>
<dbReference type="CDD" id="cd15482">
    <property type="entry name" value="Sialidase_non-viral"/>
    <property type="match status" value="1"/>
</dbReference>
<evidence type="ECO:0000313" key="5">
    <source>
        <dbReference type="Proteomes" id="UP001170023"/>
    </source>
</evidence>
<dbReference type="InterPro" id="IPR051532">
    <property type="entry name" value="Ester_Hydrolysis_Enzymes"/>
</dbReference>
<dbReference type="EMBL" id="JAUONL010000021">
    <property type="protein sequence ID" value="MDO6359721.1"/>
    <property type="molecule type" value="Genomic_DNA"/>
</dbReference>
<sequence length="1649" mass="180995">MRKILLTLSFLCLGALSAFADLPFRNHRYDAFKVLKITPEHTVFVGNSITNMHEWWEAFGNLKIINRGVSGAVSNEMLANLESVVAGRPKQIFFMIGTNDLGTAGLNTAAQVARNVRTTLKRCQLETPETQLFVQSILPSRQRNLALQKETNDSLKKICTEMKVTYIDLWNDLLSVSESNNNSHTLDGLHLTASGYRIWCNKIARYVGSECVYPASAPDNACNLGGSYGMRATYFSMLPVCKDDILLIGDATIHGGEWHELLHSDKVKSRGTGWGYPGPDIATIQKMISGIFKGRSDNEEPAQIYLYIGTADLNNTNKTVDAVVAEYRTLVGEIRKQAPNAPIYVQAILPKSDAASNTNRIVPFNTKLQALVKELANVEYIDCYTPFVKEGMANPAYFSGNYLYGKGYAKLSQLLAKTMGAGIIPTSDEEANLNYAVFNQRTELGDIISRAEGLKLGNEVGAYTPEAAADLLKALPSAYMLLSKQDATGAELAAMSKELNALMTTLLPKLNLPKASTADNETWYQLYTPNRENRYLTSNGTGKELTGNDKQAYARMMWKFVSRTDGTFDIINREDSGYVSPTANFNAAVSTSATAPAQGWELSYSNTAGLFIIRSGKVQLNQTQKNLNYALYNWSSGQDGLDREDAGCQFAIVNAPAVIPEPHANPVAVLDSVVLDGTMPYAVPADVASEIFKHKSVTVAIDFTPKVAPAQPAMLFASSNSKGQDYFGVVTRETNKYGLQYVGNSHKEGWYTWGGKDLTKRSQIVITMNGETETYHYYFNGKADRSVSGMGEYGYRTFGNVPNVDGLYLGGVVRQDKINEYPFAGTIHSVRIWDRVLTADEVASLTYGKEDMPEGTYQIDMAHGKFVKSNQNGTWHQIWQSDVTNPVLQLDASHNNMTKDDQGNILAYVGLYSPENYALIVPVGYAVTGFSFDVINNEHNDAIEVACGTTKLTTSNKVQHFAVSGLKEQTATFTLKGVNKGLKLTNFHVTVAKGEYIVEEQFEVFPTLNSTAIPYRIPGIATAKNGDVIAVADYRHSRSDIGFAGSANGRIDLHARVSHDNGKTWDDITTIVEGQGKNATDPFYTGFGDPCIVADRETNDVLVLSCSGDISFPSGTREHHQGIARFISTDFGKTWSAPTNLAESIYSQFDNSKRGPIRSMFIGSGKIHQSRYTKVGSHYRLYCAALVRDVNATMCNYVLYSDDFGANWKVLGGTDIAPIPSGADEPKAEELPDGSVVISSRCNGGRYYNIYSFTSAKKAEGSWGTVAFSGKNNNGVTAEGNSCNGEIMILPVTRRADNKPLYLALQSLPFGSGRANVGVYYKELASYEDFCSADSLAANWEGRHQASRMSSAYSTMTLQADSTIGFVYEEDTHRTNGGGYTIVYKNYSLEHLTDSLYSVRAEEGYADWIKACGERKVEIISEQQTGDFVGMYDRQQLSLLKETGAQCVTDPSPETYEQIQQVASSHRIALENGAVYMLQNKLYPSKKLALNENLTEYVGKEGRDDYMEFVFTQDEAGNWKVYNEKYNKWLGVTGQTEERVPATTKADAATYEVTSSATGFSVLSCTKPGNGGIPAIHLAAHGHIVPWTSSADASMWQICKVGMSTDLDSVLTPAPAAQPTRIYDLQGRLVKKPVLGGVYIVNGRKKLVK</sequence>
<dbReference type="GO" id="GO:0004622">
    <property type="term" value="F:phosphatidylcholine lysophospholipase activity"/>
    <property type="evidence" value="ECO:0007669"/>
    <property type="project" value="TreeGrafter"/>
</dbReference>
<dbReference type="SUPFAM" id="SSF50939">
    <property type="entry name" value="Sialidases"/>
    <property type="match status" value="1"/>
</dbReference>
<dbReference type="Pfam" id="PF13385">
    <property type="entry name" value="Laminin_G_3"/>
    <property type="match status" value="1"/>
</dbReference>
<evidence type="ECO:0000256" key="1">
    <source>
        <dbReference type="SAM" id="SignalP"/>
    </source>
</evidence>